<dbReference type="PANTHER" id="PTHR19384:SF17">
    <property type="entry name" value="NADPH--CYTOCHROME P450 REDUCTASE"/>
    <property type="match status" value="1"/>
</dbReference>
<keyword evidence="6" id="KW-1185">Reference proteome</keyword>
<keyword evidence="2" id="KW-0288">FMN</keyword>
<dbReference type="InterPro" id="IPR017938">
    <property type="entry name" value="Riboflavin_synthase-like_b-brl"/>
</dbReference>
<dbReference type="PROSITE" id="PS50902">
    <property type="entry name" value="FLAVODOXIN_LIKE"/>
    <property type="match status" value="1"/>
</dbReference>
<dbReference type="PROSITE" id="PS51384">
    <property type="entry name" value="FAD_FR"/>
    <property type="match status" value="1"/>
</dbReference>
<gene>
    <name evidence="5" type="ORF">PSAL_031050</name>
</gene>
<evidence type="ECO:0000256" key="3">
    <source>
        <dbReference type="ARBA" id="ARBA00022982"/>
    </source>
</evidence>
<dbReference type="AlphaFoldDB" id="A0A418SJC6"/>
<protein>
    <recommendedName>
        <fullName evidence="4">NADPH--hemoprotein reductase</fullName>
        <ecNumber evidence="4">1.6.2.4</ecNumber>
    </recommendedName>
</protein>
<reference evidence="5 6" key="1">
    <citation type="submission" date="2020-08" db="EMBL/GenBank/DDBJ databases">
        <title>Genome sequence of Rhodobacteraceae bacterium Lw-13e.</title>
        <authorList>
            <person name="Poehlein A."/>
            <person name="Wolter L."/>
            <person name="Daniel R."/>
            <person name="Brinkhoff T."/>
        </authorList>
    </citation>
    <scope>NUCLEOTIDE SEQUENCE [LARGE SCALE GENOMIC DNA]</scope>
    <source>
        <strain evidence="5 6">Lw-13e</strain>
    </source>
</reference>
<dbReference type="InterPro" id="IPR017927">
    <property type="entry name" value="FAD-bd_FR_type"/>
</dbReference>
<dbReference type="GO" id="GO:0050660">
    <property type="term" value="F:flavin adenine dinucleotide binding"/>
    <property type="evidence" value="ECO:0007669"/>
    <property type="project" value="TreeGrafter"/>
</dbReference>
<dbReference type="PANTHER" id="PTHR19384">
    <property type="entry name" value="NITRIC OXIDE SYNTHASE-RELATED"/>
    <property type="match status" value="1"/>
</dbReference>
<dbReference type="SUPFAM" id="SSF63380">
    <property type="entry name" value="Riboflavin synthase domain-like"/>
    <property type="match status" value="1"/>
</dbReference>
<proteinExistence type="predicted"/>
<dbReference type="SUPFAM" id="SSF52218">
    <property type="entry name" value="Flavoproteins"/>
    <property type="match status" value="1"/>
</dbReference>
<dbReference type="Gene3D" id="2.40.30.10">
    <property type="entry name" value="Translation factors"/>
    <property type="match status" value="1"/>
</dbReference>
<dbReference type="GO" id="GO:0003958">
    <property type="term" value="F:NADPH-hemoprotein reductase activity"/>
    <property type="evidence" value="ECO:0007669"/>
    <property type="project" value="UniProtKB-EC"/>
</dbReference>
<dbReference type="InterPro" id="IPR001094">
    <property type="entry name" value="Flavdoxin-like"/>
</dbReference>
<keyword evidence="3" id="KW-0249">Electron transport</keyword>
<accession>A0A418SJC6</accession>
<dbReference type="Gene3D" id="3.40.50.80">
    <property type="entry name" value="Nucleotide-binding domain of ferredoxin-NADP reductase (FNR) module"/>
    <property type="match status" value="1"/>
</dbReference>
<keyword evidence="3" id="KW-0813">Transport</keyword>
<dbReference type="InterPro" id="IPR008254">
    <property type="entry name" value="Flavodoxin/NO_synth"/>
</dbReference>
<dbReference type="GO" id="GO:0005829">
    <property type="term" value="C:cytosol"/>
    <property type="evidence" value="ECO:0007669"/>
    <property type="project" value="TreeGrafter"/>
</dbReference>
<dbReference type="GO" id="GO:0010181">
    <property type="term" value="F:FMN binding"/>
    <property type="evidence" value="ECO:0007669"/>
    <property type="project" value="InterPro"/>
</dbReference>
<dbReference type="InterPro" id="IPR029039">
    <property type="entry name" value="Flavoprotein-like_sf"/>
</dbReference>
<dbReference type="Gene3D" id="3.40.50.360">
    <property type="match status" value="1"/>
</dbReference>
<dbReference type="PRINTS" id="PR00369">
    <property type="entry name" value="FLAVODOXIN"/>
</dbReference>
<dbReference type="SUPFAM" id="SSF52343">
    <property type="entry name" value="Ferredoxin reductase-like, C-terminal NADP-linked domain"/>
    <property type="match status" value="1"/>
</dbReference>
<sequence>MIDALSPDPLRLGLAALIGLGWIAPTLTRKWRRGQAAAPRTTPDQPLVLFASQTGQTMALARQQAARLGTTALPLDAVTPECLSKTREAWFLLASAGDGEAPDNARTFAKALARSRPDLSGLRYGLLALGDRRYPSFCGFGRQIDGWLADHGARALFPRIDVDSLAPADLEKWEAALPVTACEPCLPPLSAPDLWHLRDREKLTPGQKEEAVYRLHLAPSGPAPDWTPGAIADVMLTAPDGSPRQRSYSVASLPDSGAVELILRRRQTGEGLLGIGSAWLTGGLPLGAALRMTLRDNPNLGALQAADQADRPLLLIATGTGLAAVLGPLRQRLGSRGTAPIWLIHGERHDVFAPLSELQDQSPPRLQIDAVLSRGGPAPCRLPDWLTARRDRLRDFTASGATVLICGSHAPGAAILAALETCLSEPGDSAPAEPCLDALRRQDRLLTEFY</sequence>
<dbReference type="Proteomes" id="UP000283786">
    <property type="component" value="Chromosome"/>
</dbReference>
<dbReference type="InterPro" id="IPR039261">
    <property type="entry name" value="FNR_nucleotide-bd"/>
</dbReference>
<evidence type="ECO:0000256" key="4">
    <source>
        <dbReference type="ARBA" id="ARBA00023797"/>
    </source>
</evidence>
<evidence type="ECO:0000256" key="2">
    <source>
        <dbReference type="ARBA" id="ARBA00022643"/>
    </source>
</evidence>
<evidence type="ECO:0000313" key="5">
    <source>
        <dbReference type="EMBL" id="QPM91843.1"/>
    </source>
</evidence>
<dbReference type="KEGG" id="palw:PSAL_031050"/>
<dbReference type="EMBL" id="CP060436">
    <property type="protein sequence ID" value="QPM91843.1"/>
    <property type="molecule type" value="Genomic_DNA"/>
</dbReference>
<dbReference type="EC" id="1.6.2.4" evidence="4"/>
<name>A0A418SJC6_9RHOB</name>
<evidence type="ECO:0000256" key="1">
    <source>
        <dbReference type="ARBA" id="ARBA00022630"/>
    </source>
</evidence>
<organism evidence="5 6">
    <name type="scientific">Pseudooceanicola algae</name>
    <dbReference type="NCBI Taxonomy" id="1537215"/>
    <lineage>
        <taxon>Bacteria</taxon>
        <taxon>Pseudomonadati</taxon>
        <taxon>Pseudomonadota</taxon>
        <taxon>Alphaproteobacteria</taxon>
        <taxon>Rhodobacterales</taxon>
        <taxon>Paracoccaceae</taxon>
        <taxon>Pseudooceanicola</taxon>
    </lineage>
</organism>
<dbReference type="RefSeq" id="WP_196222722.1">
    <property type="nucleotide sequence ID" value="NZ_CP060436.1"/>
</dbReference>
<evidence type="ECO:0000313" key="6">
    <source>
        <dbReference type="Proteomes" id="UP000283786"/>
    </source>
</evidence>
<dbReference type="Pfam" id="PF00258">
    <property type="entry name" value="Flavodoxin_1"/>
    <property type="match status" value="1"/>
</dbReference>
<keyword evidence="1" id="KW-0285">Flavoprotein</keyword>